<dbReference type="PANTHER" id="PTHR34822:SF1">
    <property type="entry name" value="GRPB FAMILY PROTEIN"/>
    <property type="match status" value="1"/>
</dbReference>
<dbReference type="InterPro" id="IPR043519">
    <property type="entry name" value="NT_sf"/>
</dbReference>
<dbReference type="Gene3D" id="3.30.460.10">
    <property type="entry name" value="Beta Polymerase, domain 2"/>
    <property type="match status" value="1"/>
</dbReference>
<dbReference type="EMBL" id="JAAGOX010000004">
    <property type="protein sequence ID" value="NDW43958.1"/>
    <property type="molecule type" value="Genomic_DNA"/>
</dbReference>
<dbReference type="PANTHER" id="PTHR34822">
    <property type="entry name" value="GRPB DOMAIN PROTEIN (AFU_ORTHOLOGUE AFUA_1G01530)"/>
    <property type="match status" value="1"/>
</dbReference>
<organism evidence="1">
    <name type="scientific">Ruegeria sp. PrR005</name>
    <dbReference type="NCBI Taxonomy" id="2706882"/>
    <lineage>
        <taxon>Bacteria</taxon>
        <taxon>Pseudomonadati</taxon>
        <taxon>Pseudomonadota</taxon>
        <taxon>Alphaproteobacteria</taxon>
        <taxon>Rhodobacterales</taxon>
        <taxon>Roseobacteraceae</taxon>
        <taxon>Ruegeria</taxon>
    </lineage>
</organism>
<dbReference type="RefSeq" id="WP_164127644.1">
    <property type="nucleotide sequence ID" value="NZ_JAAGOX010000004.1"/>
</dbReference>
<dbReference type="Pfam" id="PF04229">
    <property type="entry name" value="GrpB"/>
    <property type="match status" value="1"/>
</dbReference>
<sequence>MSLLAAPDPSWPARAQAEAARWRGAGLSGLVTIHHIGSTAVPGLPARPVLDLLAVFADPETCDAARPVLCGLGYDRLQDRSPAEGHRLRLDDPETGAMLILARCLPQAAPAIARALAFRDALTRNAPLRAAYTAVRARCAARHPDGGDSYDRCKAHWIEKTETRALEKRT</sequence>
<dbReference type="AlphaFoldDB" id="A0A6B2NKS8"/>
<name>A0A6B2NKS8_9RHOB</name>
<proteinExistence type="predicted"/>
<dbReference type="InterPro" id="IPR007344">
    <property type="entry name" value="GrpB/CoaE"/>
</dbReference>
<protein>
    <submittedName>
        <fullName evidence="1">GrpB family protein</fullName>
    </submittedName>
</protein>
<comment type="caution">
    <text evidence="1">The sequence shown here is derived from an EMBL/GenBank/DDBJ whole genome shotgun (WGS) entry which is preliminary data.</text>
</comment>
<gene>
    <name evidence="1" type="ORF">G0P99_03185</name>
</gene>
<evidence type="ECO:0000313" key="1">
    <source>
        <dbReference type="EMBL" id="NDW43958.1"/>
    </source>
</evidence>
<accession>A0A6B2NKS8</accession>
<reference evidence="1" key="1">
    <citation type="submission" date="2020-02" db="EMBL/GenBank/DDBJ databases">
        <title>Delineation of the pyrene-degrading pathway in Roseobacter clade bacteria by genomic analysis.</title>
        <authorList>
            <person name="Zhou H."/>
            <person name="Wang H."/>
        </authorList>
    </citation>
    <scope>NUCLEOTIDE SEQUENCE</scope>
    <source>
        <strain evidence="1">PrR005</strain>
    </source>
</reference>
<dbReference type="SUPFAM" id="SSF81301">
    <property type="entry name" value="Nucleotidyltransferase"/>
    <property type="match status" value="1"/>
</dbReference>